<dbReference type="Proteomes" id="UP001320972">
    <property type="component" value="Unassembled WGS sequence"/>
</dbReference>
<protein>
    <submittedName>
        <fullName evidence="1">Uncharacterized protein</fullName>
    </submittedName>
</protein>
<dbReference type="EMBL" id="JAOPKB010000009">
    <property type="protein sequence ID" value="MCU4973985.1"/>
    <property type="molecule type" value="Genomic_DNA"/>
</dbReference>
<organism evidence="1 2">
    <name type="scientific">Natronoglomus mannanivorans</name>
    <dbReference type="NCBI Taxonomy" id="2979990"/>
    <lineage>
        <taxon>Archaea</taxon>
        <taxon>Methanobacteriati</taxon>
        <taxon>Methanobacteriota</taxon>
        <taxon>Stenosarchaea group</taxon>
        <taxon>Halobacteria</taxon>
        <taxon>Halobacteriales</taxon>
        <taxon>Natrialbaceae</taxon>
        <taxon>Natronoglomus</taxon>
    </lineage>
</organism>
<comment type="caution">
    <text evidence="1">The sequence shown here is derived from an EMBL/GenBank/DDBJ whole genome shotgun (WGS) entry which is preliminary data.</text>
</comment>
<keyword evidence="2" id="KW-1185">Reference proteome</keyword>
<name>A0ABT2QGC7_9EURY</name>
<evidence type="ECO:0000313" key="2">
    <source>
        <dbReference type="Proteomes" id="UP001320972"/>
    </source>
</evidence>
<gene>
    <name evidence="1" type="ORF">OB955_14725</name>
</gene>
<sequence>MNVKEAIVQTTDRAIGEQELKELVTLNEEEIVDPLIDRGFDDIALVYISETTEEYGTQEEIVSLVKVDGNWLIWLC</sequence>
<accession>A0ABT2QGC7</accession>
<reference evidence="1 2" key="1">
    <citation type="submission" date="2022-09" db="EMBL/GenBank/DDBJ databases">
        <title>Enrichment on poylsaccharides allowed isolation of novel metabolic and taxonomic groups of Haloarchaea.</title>
        <authorList>
            <person name="Sorokin D.Y."/>
            <person name="Elcheninov A.G."/>
            <person name="Khizhniak T.V."/>
            <person name="Kolganova T.V."/>
            <person name="Kublanov I.V."/>
        </authorList>
    </citation>
    <scope>NUCLEOTIDE SEQUENCE [LARGE SCALE GENOMIC DNA]</scope>
    <source>
        <strain evidence="1 2">AArc-m2/3/4</strain>
    </source>
</reference>
<dbReference type="RefSeq" id="WP_338008264.1">
    <property type="nucleotide sequence ID" value="NZ_JAOPKB010000009.1"/>
</dbReference>
<proteinExistence type="predicted"/>
<evidence type="ECO:0000313" key="1">
    <source>
        <dbReference type="EMBL" id="MCU4973985.1"/>
    </source>
</evidence>